<dbReference type="EMBL" id="FOKA01000010">
    <property type="protein sequence ID" value="SFB21521.1"/>
    <property type="molecule type" value="Genomic_DNA"/>
</dbReference>
<dbReference type="AlphaFoldDB" id="A0A1I0Z7M6"/>
<dbReference type="Proteomes" id="UP000199012">
    <property type="component" value="Unassembled WGS sequence"/>
</dbReference>
<evidence type="ECO:0000259" key="1">
    <source>
        <dbReference type="Pfam" id="PF01323"/>
    </source>
</evidence>
<dbReference type="GO" id="GO:0016491">
    <property type="term" value="F:oxidoreductase activity"/>
    <property type="evidence" value="ECO:0007669"/>
    <property type="project" value="InterPro"/>
</dbReference>
<reference evidence="2 3" key="1">
    <citation type="submission" date="2016-10" db="EMBL/GenBank/DDBJ databases">
        <authorList>
            <person name="de Groot N.N."/>
        </authorList>
    </citation>
    <scope>NUCLEOTIDE SEQUENCE [LARGE SCALE GENOMIC DNA]</scope>
    <source>
        <strain evidence="2 3">CGMCC 4.6945</strain>
    </source>
</reference>
<dbReference type="PANTHER" id="PTHR13887:SF41">
    <property type="entry name" value="THIOREDOXIN SUPERFAMILY PROTEIN"/>
    <property type="match status" value="1"/>
</dbReference>
<accession>A0A1I0Z7M6</accession>
<dbReference type="Gene3D" id="3.40.30.10">
    <property type="entry name" value="Glutaredoxin"/>
    <property type="match status" value="1"/>
</dbReference>
<dbReference type="Pfam" id="PF01323">
    <property type="entry name" value="DSBA"/>
    <property type="match status" value="1"/>
</dbReference>
<dbReference type="CDD" id="cd03024">
    <property type="entry name" value="DsbA_FrnE"/>
    <property type="match status" value="1"/>
</dbReference>
<evidence type="ECO:0000313" key="3">
    <source>
        <dbReference type="Proteomes" id="UP000199012"/>
    </source>
</evidence>
<name>A0A1I0Z7M6_9CELL</name>
<dbReference type="OrthoDB" id="9799122at2"/>
<dbReference type="PANTHER" id="PTHR13887">
    <property type="entry name" value="GLUTATHIONE S-TRANSFERASE KAPPA"/>
    <property type="match status" value="1"/>
</dbReference>
<dbReference type="GO" id="GO:0016853">
    <property type="term" value="F:isomerase activity"/>
    <property type="evidence" value="ECO:0007669"/>
    <property type="project" value="UniProtKB-KW"/>
</dbReference>
<protein>
    <submittedName>
        <fullName evidence="2">Predicted dithiol-disulfide isomerase, DsbA family</fullName>
    </submittedName>
</protein>
<organism evidence="2 3">
    <name type="scientific">Cellulomonas marina</name>
    <dbReference type="NCBI Taxonomy" id="988821"/>
    <lineage>
        <taxon>Bacteria</taxon>
        <taxon>Bacillati</taxon>
        <taxon>Actinomycetota</taxon>
        <taxon>Actinomycetes</taxon>
        <taxon>Micrococcales</taxon>
        <taxon>Cellulomonadaceae</taxon>
        <taxon>Cellulomonas</taxon>
    </lineage>
</organism>
<dbReference type="InterPro" id="IPR001853">
    <property type="entry name" value="DSBA-like_thioredoxin_dom"/>
</dbReference>
<keyword evidence="3" id="KW-1185">Reference proteome</keyword>
<sequence length="238" mass="25675">MSLPTTQTPTDVTLRVDVWSDVVCPWCWIGRRRFEEAVTRWQQDAGPGASIDVTYHSFQLAPDTPVDFAGTSTDFLAAHKGLPLEQVRAMQDQVTQIAASVGLEYHLDRAQHTTTLPAHEVLHLAADRGRQGEVLERLFRAHFTEGRHVGRTGDLVALAAEAGLDADEVRAALADHRYAAAVQDDLALARELGISGVPFTVVDGRYGVSGAQDPAVFIGALQRAAADRAAADVADGDR</sequence>
<feature type="domain" description="DSBA-like thioredoxin" evidence="1">
    <location>
        <begin position="15"/>
        <end position="222"/>
    </location>
</feature>
<evidence type="ECO:0000313" key="2">
    <source>
        <dbReference type="EMBL" id="SFB21521.1"/>
    </source>
</evidence>
<dbReference type="SUPFAM" id="SSF52833">
    <property type="entry name" value="Thioredoxin-like"/>
    <property type="match status" value="1"/>
</dbReference>
<dbReference type="InterPro" id="IPR036249">
    <property type="entry name" value="Thioredoxin-like_sf"/>
</dbReference>
<gene>
    <name evidence="2" type="ORF">SAMN05421867_11016</name>
</gene>
<keyword evidence="2" id="KW-0413">Isomerase</keyword>
<proteinExistence type="predicted"/>
<dbReference type="STRING" id="988821.SAMN05421867_11016"/>
<dbReference type="RefSeq" id="WP_090033284.1">
    <property type="nucleotide sequence ID" value="NZ_BONM01000011.1"/>
</dbReference>